<dbReference type="GO" id="GO:0000976">
    <property type="term" value="F:transcription cis-regulatory region binding"/>
    <property type="evidence" value="ECO:0007669"/>
    <property type="project" value="TreeGrafter"/>
</dbReference>
<dbReference type="SUPFAM" id="SSF46689">
    <property type="entry name" value="Homeodomain-like"/>
    <property type="match status" value="1"/>
</dbReference>
<evidence type="ECO:0000256" key="3">
    <source>
        <dbReference type="ARBA" id="ARBA00023125"/>
    </source>
</evidence>
<dbReference type="InterPro" id="IPR039538">
    <property type="entry name" value="BetI_C"/>
</dbReference>
<feature type="DNA-binding region" description="H-T-H motif" evidence="5">
    <location>
        <begin position="41"/>
        <end position="60"/>
    </location>
</feature>
<reference evidence="8" key="1">
    <citation type="submission" date="2009-09" db="EMBL/GenBank/DDBJ databases">
        <title>The complete genome of Nakamurella multipartita DSM 44233.</title>
        <authorList>
            <consortium name="US DOE Joint Genome Institute (JGI-PGF)"/>
            <person name="Lucas S."/>
            <person name="Copeland A."/>
            <person name="Lapidus A."/>
            <person name="Glavina del Rio T."/>
            <person name="Dalin E."/>
            <person name="Tice H."/>
            <person name="Bruce D."/>
            <person name="Goodwin L."/>
            <person name="Pitluck S."/>
            <person name="Kyrpides N."/>
            <person name="Mavromatis K."/>
            <person name="Ivanova N."/>
            <person name="Ovchinnikova G."/>
            <person name="Sims D."/>
            <person name="Meincke L."/>
            <person name="Brettin T."/>
            <person name="Detter J.C."/>
            <person name="Han C."/>
            <person name="Larimer F."/>
            <person name="Land M."/>
            <person name="Hauser L."/>
            <person name="Markowitz V."/>
            <person name="Cheng J.-F."/>
            <person name="Hugenholtz P."/>
            <person name="Woyke T."/>
            <person name="Wu D."/>
            <person name="Klenk H.-P."/>
            <person name="Eisen J.A."/>
        </authorList>
    </citation>
    <scope>NUCLEOTIDE SEQUENCE [LARGE SCALE GENOMIC DNA]</scope>
    <source>
        <strain evidence="8">ATCC 700099 / DSM 44233 / CIP 104796 / JCM 9543 / NBRC 105858 / Y-104</strain>
    </source>
</reference>
<dbReference type="AlphaFoldDB" id="C8X8B9"/>
<keyword evidence="2" id="KW-0805">Transcription regulation</keyword>
<proteinExistence type="predicted"/>
<dbReference type="FunCoup" id="C8X8B9">
    <property type="interactions" value="3"/>
</dbReference>
<name>C8X8B9_NAKMY</name>
<evidence type="ECO:0000256" key="5">
    <source>
        <dbReference type="PROSITE-ProRule" id="PRU00335"/>
    </source>
</evidence>
<dbReference type="InterPro" id="IPR001647">
    <property type="entry name" value="HTH_TetR"/>
</dbReference>
<dbReference type="PANTHER" id="PTHR30055">
    <property type="entry name" value="HTH-TYPE TRANSCRIPTIONAL REGULATOR RUTR"/>
    <property type="match status" value="1"/>
</dbReference>
<sequence>MVGMTSTLDRKRIRKDPATRRAEIVAAAGTIALAEGLESVTLRRVADDLAVRPGLISHYFPSADDLVAEAYGSAAGAELDILMPAADRDESPTVRLGRFFSRTMLAPYDEMSRLWVNVRHLARYRPLLAERVAQQETAWRDRLGGLIADGIAAGEFTTDDPEVVVMMILVVLDGLSAHVNTGTIQRPERVLTMHAALAERELGLAPGTLARGGALPG</sequence>
<evidence type="ECO:0000256" key="1">
    <source>
        <dbReference type="ARBA" id="ARBA00022491"/>
    </source>
</evidence>
<protein>
    <submittedName>
        <fullName evidence="7">Transcriptional regulator, TetR family</fullName>
    </submittedName>
</protein>
<dbReference type="InterPro" id="IPR009057">
    <property type="entry name" value="Homeodomain-like_sf"/>
</dbReference>
<evidence type="ECO:0000259" key="6">
    <source>
        <dbReference type="PROSITE" id="PS50977"/>
    </source>
</evidence>
<evidence type="ECO:0000256" key="4">
    <source>
        <dbReference type="ARBA" id="ARBA00023163"/>
    </source>
</evidence>
<dbReference type="Pfam" id="PF13977">
    <property type="entry name" value="TetR_C_6"/>
    <property type="match status" value="1"/>
</dbReference>
<keyword evidence="3 5" id="KW-0238">DNA-binding</keyword>
<keyword evidence="1" id="KW-0678">Repressor</keyword>
<dbReference type="GO" id="GO:0003700">
    <property type="term" value="F:DNA-binding transcription factor activity"/>
    <property type="evidence" value="ECO:0007669"/>
    <property type="project" value="TreeGrafter"/>
</dbReference>
<reference evidence="7 8" key="2">
    <citation type="journal article" date="2010" name="Stand. Genomic Sci.">
        <title>Complete genome sequence of Nakamurella multipartita type strain (Y-104).</title>
        <authorList>
            <person name="Tice H."/>
            <person name="Mayilraj S."/>
            <person name="Sims D."/>
            <person name="Lapidus A."/>
            <person name="Nolan M."/>
            <person name="Lucas S."/>
            <person name="Glavina Del Rio T."/>
            <person name="Copeland A."/>
            <person name="Cheng J.F."/>
            <person name="Meincke L."/>
            <person name="Bruce D."/>
            <person name="Goodwin L."/>
            <person name="Pitluck S."/>
            <person name="Ivanova N."/>
            <person name="Mavromatis K."/>
            <person name="Ovchinnikova G."/>
            <person name="Pati A."/>
            <person name="Chen A."/>
            <person name="Palaniappan K."/>
            <person name="Land M."/>
            <person name="Hauser L."/>
            <person name="Chang Y.J."/>
            <person name="Jeffries C.D."/>
            <person name="Detter J.C."/>
            <person name="Brettin T."/>
            <person name="Rohde M."/>
            <person name="Goker M."/>
            <person name="Bristow J."/>
            <person name="Eisen J.A."/>
            <person name="Markowitz V."/>
            <person name="Hugenholtz P."/>
            <person name="Kyrpides N.C."/>
            <person name="Klenk H.P."/>
            <person name="Chen F."/>
        </authorList>
    </citation>
    <scope>NUCLEOTIDE SEQUENCE [LARGE SCALE GENOMIC DNA]</scope>
    <source>
        <strain evidence="8">ATCC 700099 / DSM 44233 / CIP 104796 / JCM 9543 / NBRC 105858 / Y-104</strain>
    </source>
</reference>
<evidence type="ECO:0000256" key="2">
    <source>
        <dbReference type="ARBA" id="ARBA00023015"/>
    </source>
</evidence>
<gene>
    <name evidence="7" type="ordered locus">Namu_0681</name>
</gene>
<dbReference type="Gene3D" id="1.10.357.10">
    <property type="entry name" value="Tetracycline Repressor, domain 2"/>
    <property type="match status" value="1"/>
</dbReference>
<dbReference type="InterPro" id="IPR036271">
    <property type="entry name" value="Tet_transcr_reg_TetR-rel_C_sf"/>
</dbReference>
<keyword evidence="4" id="KW-0804">Transcription</keyword>
<evidence type="ECO:0000313" key="7">
    <source>
        <dbReference type="EMBL" id="ACV77095.1"/>
    </source>
</evidence>
<dbReference type="KEGG" id="nml:Namu_0681"/>
<dbReference type="InterPro" id="IPR050109">
    <property type="entry name" value="HTH-type_TetR-like_transc_reg"/>
</dbReference>
<accession>C8X8B9</accession>
<feature type="domain" description="HTH tetR-type" evidence="6">
    <location>
        <begin position="18"/>
        <end position="78"/>
    </location>
</feature>
<dbReference type="PROSITE" id="PS50977">
    <property type="entry name" value="HTH_TETR_2"/>
    <property type="match status" value="1"/>
</dbReference>
<dbReference type="eggNOG" id="COG1309">
    <property type="taxonomic scope" value="Bacteria"/>
</dbReference>
<dbReference type="HOGENOM" id="CLU_069356_15_3_11"/>
<dbReference type="EMBL" id="CP001737">
    <property type="protein sequence ID" value="ACV77095.1"/>
    <property type="molecule type" value="Genomic_DNA"/>
</dbReference>
<organism evidence="7 8">
    <name type="scientific">Nakamurella multipartita (strain ATCC 700099 / DSM 44233 / CIP 104796 / JCM 9543 / NBRC 105858 / Y-104)</name>
    <name type="common">Microsphaera multipartita</name>
    <dbReference type="NCBI Taxonomy" id="479431"/>
    <lineage>
        <taxon>Bacteria</taxon>
        <taxon>Bacillati</taxon>
        <taxon>Actinomycetota</taxon>
        <taxon>Actinomycetes</taxon>
        <taxon>Nakamurellales</taxon>
        <taxon>Nakamurellaceae</taxon>
        <taxon>Nakamurella</taxon>
    </lineage>
</organism>
<dbReference type="Proteomes" id="UP000002218">
    <property type="component" value="Chromosome"/>
</dbReference>
<evidence type="ECO:0000313" key="8">
    <source>
        <dbReference type="Proteomes" id="UP000002218"/>
    </source>
</evidence>
<keyword evidence="8" id="KW-1185">Reference proteome</keyword>
<dbReference type="STRING" id="479431.Namu_0681"/>
<dbReference type="SUPFAM" id="SSF48498">
    <property type="entry name" value="Tetracyclin repressor-like, C-terminal domain"/>
    <property type="match status" value="1"/>
</dbReference>
<dbReference type="Pfam" id="PF00440">
    <property type="entry name" value="TetR_N"/>
    <property type="match status" value="1"/>
</dbReference>
<dbReference type="PANTHER" id="PTHR30055:SF175">
    <property type="entry name" value="HTH-TYPE TRANSCRIPTIONAL REPRESSOR KSTR2"/>
    <property type="match status" value="1"/>
</dbReference>
<dbReference type="InParanoid" id="C8X8B9"/>